<dbReference type="Pfam" id="PF00392">
    <property type="entry name" value="GntR"/>
    <property type="match status" value="1"/>
</dbReference>
<keyword evidence="7" id="KW-0808">Transferase</keyword>
<name>A0A2P8FMS3_9BACT</name>
<evidence type="ECO:0000256" key="5">
    <source>
        <dbReference type="ARBA" id="ARBA00023163"/>
    </source>
</evidence>
<dbReference type="Gene3D" id="1.10.10.10">
    <property type="entry name" value="Winged helix-like DNA-binding domain superfamily/Winged helix DNA-binding domain"/>
    <property type="match status" value="1"/>
</dbReference>
<dbReference type="PROSITE" id="PS50949">
    <property type="entry name" value="HTH_GNTR"/>
    <property type="match status" value="1"/>
</dbReference>
<keyword evidence="4" id="KW-0238">DNA-binding</keyword>
<dbReference type="GO" id="GO:0030170">
    <property type="term" value="F:pyridoxal phosphate binding"/>
    <property type="evidence" value="ECO:0007669"/>
    <property type="project" value="InterPro"/>
</dbReference>
<dbReference type="GO" id="GO:0003677">
    <property type="term" value="F:DNA binding"/>
    <property type="evidence" value="ECO:0007669"/>
    <property type="project" value="UniProtKB-KW"/>
</dbReference>
<dbReference type="InterPro" id="IPR051446">
    <property type="entry name" value="HTH_trans_reg/aminotransferase"/>
</dbReference>
<dbReference type="InterPro" id="IPR036388">
    <property type="entry name" value="WH-like_DNA-bd_sf"/>
</dbReference>
<dbReference type="SUPFAM" id="SSF46785">
    <property type="entry name" value="Winged helix' DNA-binding domain"/>
    <property type="match status" value="1"/>
</dbReference>
<dbReference type="InterPro" id="IPR000524">
    <property type="entry name" value="Tscrpt_reg_HTH_GntR"/>
</dbReference>
<evidence type="ECO:0000256" key="4">
    <source>
        <dbReference type="ARBA" id="ARBA00023125"/>
    </source>
</evidence>
<dbReference type="SUPFAM" id="SSF53383">
    <property type="entry name" value="PLP-dependent transferases"/>
    <property type="match status" value="1"/>
</dbReference>
<dbReference type="PANTHER" id="PTHR46577">
    <property type="entry name" value="HTH-TYPE TRANSCRIPTIONAL REGULATORY PROTEIN GABR"/>
    <property type="match status" value="1"/>
</dbReference>
<gene>
    <name evidence="7" type="ORF">CLV42_11954</name>
</gene>
<evidence type="ECO:0000313" key="8">
    <source>
        <dbReference type="Proteomes" id="UP000240978"/>
    </source>
</evidence>
<protein>
    <submittedName>
        <fullName evidence="7">GntR family transcriptional regulator/MocR family aminotransferase</fullName>
    </submittedName>
</protein>
<dbReference type="InterPro" id="IPR036390">
    <property type="entry name" value="WH_DNA-bd_sf"/>
</dbReference>
<evidence type="ECO:0000256" key="3">
    <source>
        <dbReference type="ARBA" id="ARBA00023015"/>
    </source>
</evidence>
<evidence type="ECO:0000256" key="2">
    <source>
        <dbReference type="ARBA" id="ARBA00022898"/>
    </source>
</evidence>
<dbReference type="EMBL" id="PYGK01000019">
    <property type="protein sequence ID" value="PSL23034.1"/>
    <property type="molecule type" value="Genomic_DNA"/>
</dbReference>
<proteinExistence type="inferred from homology"/>
<dbReference type="PANTHER" id="PTHR46577:SF1">
    <property type="entry name" value="HTH-TYPE TRANSCRIPTIONAL REGULATORY PROTEIN GABR"/>
    <property type="match status" value="1"/>
</dbReference>
<dbReference type="InterPro" id="IPR015424">
    <property type="entry name" value="PyrdxlP-dep_Trfase"/>
</dbReference>
<comment type="similarity">
    <text evidence="1">In the C-terminal section; belongs to the class-I pyridoxal-phosphate-dependent aminotransferase family.</text>
</comment>
<keyword evidence="2" id="KW-0663">Pyridoxal phosphate</keyword>
<dbReference type="SMART" id="SM00345">
    <property type="entry name" value="HTH_GNTR"/>
    <property type="match status" value="1"/>
</dbReference>
<dbReference type="OrthoDB" id="594134at2"/>
<dbReference type="PRINTS" id="PR00035">
    <property type="entry name" value="HTHGNTR"/>
</dbReference>
<dbReference type="RefSeq" id="WP_106605598.1">
    <property type="nucleotide sequence ID" value="NZ_PYGK01000019.1"/>
</dbReference>
<keyword evidence="7" id="KW-0032">Aminotransferase</keyword>
<dbReference type="InterPro" id="IPR015421">
    <property type="entry name" value="PyrdxlP-dep_Trfase_major"/>
</dbReference>
<evidence type="ECO:0000313" key="7">
    <source>
        <dbReference type="EMBL" id="PSL23034.1"/>
    </source>
</evidence>
<accession>A0A2P8FMS3</accession>
<sequence>MDSPILIRIFHDIHLDHAAERAVYLQLADAILSLIKKGTLRPGSKLPSSRDVADQLQINRITVSKAYEELQMQGWLESAVGRGTFVTSHIPESAPRTLRNTPKNNTTQTAGFRIPVQPYLEVIPAIVSSELHLDDGFPDPKLAPLKELYRAYRSQLTRSGLYNKFGKYGQPDGSAFYKDAISKYLNETRGLRTTAQNILSIKGTVMGINLVCNGLISPGDIIVSGIPGWRRAEQNFAHAGAKHIGIPVDEHGLVVDELKKICRRQKVRMVYVTPHHHYPTTVSLRIDRRLELLRLAGEYGFIIFEDDYDFDFHYKHRPLLPLASADENGMVIYCGSFSKSFSPAFRIGYLAASQNVIEHLTRVRILLDRQGDHILDNAIGELLQDGTMQRYLRKTLPVYKERRDFFCDLLSNELKQAVSFNIPEGGMTVWTQFAASIDVEKLAKDALKKGLYISNGKNHLYPTFNANAVRLGFASSSREELEKSVGILKQLLKKQLSV</sequence>
<dbReference type="Proteomes" id="UP000240978">
    <property type="component" value="Unassembled WGS sequence"/>
</dbReference>
<dbReference type="Gene3D" id="3.40.640.10">
    <property type="entry name" value="Type I PLP-dependent aspartate aminotransferase-like (Major domain)"/>
    <property type="match status" value="1"/>
</dbReference>
<evidence type="ECO:0000256" key="1">
    <source>
        <dbReference type="ARBA" id="ARBA00005384"/>
    </source>
</evidence>
<dbReference type="InterPro" id="IPR004839">
    <property type="entry name" value="Aminotransferase_I/II_large"/>
</dbReference>
<dbReference type="AlphaFoldDB" id="A0A2P8FMS3"/>
<keyword evidence="5" id="KW-0804">Transcription</keyword>
<dbReference type="GO" id="GO:0008483">
    <property type="term" value="F:transaminase activity"/>
    <property type="evidence" value="ECO:0007669"/>
    <property type="project" value="UniProtKB-KW"/>
</dbReference>
<dbReference type="CDD" id="cd07377">
    <property type="entry name" value="WHTH_GntR"/>
    <property type="match status" value="1"/>
</dbReference>
<evidence type="ECO:0000259" key="6">
    <source>
        <dbReference type="PROSITE" id="PS50949"/>
    </source>
</evidence>
<keyword evidence="3" id="KW-0805">Transcription regulation</keyword>
<reference evidence="7 8" key="1">
    <citation type="submission" date="2018-03" db="EMBL/GenBank/DDBJ databases">
        <title>Genomic Encyclopedia of Archaeal and Bacterial Type Strains, Phase II (KMG-II): from individual species to whole genera.</title>
        <authorList>
            <person name="Goeker M."/>
        </authorList>
    </citation>
    <scope>NUCLEOTIDE SEQUENCE [LARGE SCALE GENOMIC DNA]</scope>
    <source>
        <strain evidence="7 8">DSM 18107</strain>
    </source>
</reference>
<dbReference type="Pfam" id="PF00155">
    <property type="entry name" value="Aminotran_1_2"/>
    <property type="match status" value="1"/>
</dbReference>
<organism evidence="7 8">
    <name type="scientific">Chitinophaga ginsengisoli</name>
    <dbReference type="NCBI Taxonomy" id="363837"/>
    <lineage>
        <taxon>Bacteria</taxon>
        <taxon>Pseudomonadati</taxon>
        <taxon>Bacteroidota</taxon>
        <taxon>Chitinophagia</taxon>
        <taxon>Chitinophagales</taxon>
        <taxon>Chitinophagaceae</taxon>
        <taxon>Chitinophaga</taxon>
    </lineage>
</organism>
<dbReference type="GO" id="GO:0003700">
    <property type="term" value="F:DNA-binding transcription factor activity"/>
    <property type="evidence" value="ECO:0007669"/>
    <property type="project" value="InterPro"/>
</dbReference>
<keyword evidence="8" id="KW-1185">Reference proteome</keyword>
<comment type="caution">
    <text evidence="7">The sequence shown here is derived from an EMBL/GenBank/DDBJ whole genome shotgun (WGS) entry which is preliminary data.</text>
</comment>
<feature type="domain" description="HTH gntR-type" evidence="6">
    <location>
        <begin position="21"/>
        <end position="89"/>
    </location>
</feature>
<dbReference type="CDD" id="cd00609">
    <property type="entry name" value="AAT_like"/>
    <property type="match status" value="1"/>
</dbReference>